<dbReference type="GO" id="GO:0005975">
    <property type="term" value="P:carbohydrate metabolic process"/>
    <property type="evidence" value="ECO:0007669"/>
    <property type="project" value="InterPro"/>
</dbReference>
<dbReference type="EC" id="5.1.3.8" evidence="3"/>
<dbReference type="PANTHER" id="PTHR15108">
    <property type="entry name" value="N-ACYLGLUCOSAMINE-2-EPIMERASE"/>
    <property type="match status" value="1"/>
</dbReference>
<feature type="domain" description="FLYWCH-type" evidence="15">
    <location>
        <begin position="199"/>
        <end position="246"/>
    </location>
</feature>
<dbReference type="InterPro" id="IPR034116">
    <property type="entry name" value="AGE_dom"/>
</dbReference>
<evidence type="ECO:0000256" key="10">
    <source>
        <dbReference type="ARBA" id="ARBA00031909"/>
    </source>
</evidence>
<dbReference type="CTD" id="5973"/>
<evidence type="ECO:0000256" key="14">
    <source>
        <dbReference type="SAM" id="MobiDB-lite"/>
    </source>
</evidence>
<dbReference type="InterPro" id="IPR007588">
    <property type="entry name" value="Znf_FLYWCH"/>
</dbReference>
<feature type="region of interest" description="Disordered" evidence="14">
    <location>
        <begin position="145"/>
        <end position="175"/>
    </location>
</feature>
<feature type="compositionally biased region" description="Acidic residues" evidence="14">
    <location>
        <begin position="161"/>
        <end position="172"/>
    </location>
</feature>
<dbReference type="InterPro" id="IPR010819">
    <property type="entry name" value="AGE/CE"/>
</dbReference>
<dbReference type="CDD" id="cd00249">
    <property type="entry name" value="AGE"/>
    <property type="match status" value="1"/>
</dbReference>
<keyword evidence="17" id="KW-1185">Reference proteome</keyword>
<dbReference type="InterPro" id="IPR012341">
    <property type="entry name" value="6hp_glycosidase-like_sf"/>
</dbReference>
<comment type="subunit">
    <text evidence="13">Homodimer. Forms a heterodimer with renin and inhibits its activity.</text>
</comment>
<evidence type="ECO:0000256" key="13">
    <source>
        <dbReference type="ARBA" id="ARBA00046544"/>
    </source>
</evidence>
<comment type="catalytic activity">
    <reaction evidence="12">
        <text>an N-acyl-D-glucosamine = an N-acyl-D-mannosamine</text>
        <dbReference type="Rhea" id="RHEA:19033"/>
        <dbReference type="ChEBI" id="CHEBI:16062"/>
        <dbReference type="ChEBI" id="CHEBI:17274"/>
        <dbReference type="EC" id="5.1.3.8"/>
    </reaction>
    <physiologicalReaction direction="left-to-right" evidence="12">
        <dbReference type="Rhea" id="RHEA:19034"/>
    </physiologicalReaction>
    <physiologicalReaction direction="right-to-left" evidence="12">
        <dbReference type="Rhea" id="RHEA:19035"/>
    </physiologicalReaction>
</comment>
<keyword evidence="7" id="KW-0862">Zinc</keyword>
<evidence type="ECO:0000313" key="16">
    <source>
        <dbReference type="EnsemblMetazoa" id="XP_038067868.1"/>
    </source>
</evidence>
<dbReference type="Gene3D" id="1.50.10.10">
    <property type="match status" value="1"/>
</dbReference>
<organism evidence="16 17">
    <name type="scientific">Patiria miniata</name>
    <name type="common">Bat star</name>
    <name type="synonym">Asterina miniata</name>
    <dbReference type="NCBI Taxonomy" id="46514"/>
    <lineage>
        <taxon>Eukaryota</taxon>
        <taxon>Metazoa</taxon>
        <taxon>Echinodermata</taxon>
        <taxon>Eleutherozoa</taxon>
        <taxon>Asterozoa</taxon>
        <taxon>Asteroidea</taxon>
        <taxon>Valvatacea</taxon>
        <taxon>Valvatida</taxon>
        <taxon>Asterinidae</taxon>
        <taxon>Patiria</taxon>
    </lineage>
</organism>
<evidence type="ECO:0000259" key="15">
    <source>
        <dbReference type="Pfam" id="PF04500"/>
    </source>
</evidence>
<evidence type="ECO:0000256" key="6">
    <source>
        <dbReference type="ARBA" id="ARBA00022771"/>
    </source>
</evidence>
<dbReference type="GO" id="GO:0008270">
    <property type="term" value="F:zinc ion binding"/>
    <property type="evidence" value="ECO:0007669"/>
    <property type="project" value="UniProtKB-KW"/>
</dbReference>
<name>A0A914AVZ7_PATMI</name>
<dbReference type="AlphaFoldDB" id="A0A914AVZ7"/>
<feature type="region of interest" description="Disordered" evidence="14">
    <location>
        <begin position="239"/>
        <end position="305"/>
    </location>
</feature>
<evidence type="ECO:0000256" key="11">
    <source>
        <dbReference type="ARBA" id="ARBA00033215"/>
    </source>
</evidence>
<dbReference type="SUPFAM" id="SSF48208">
    <property type="entry name" value="Six-hairpin glycosidases"/>
    <property type="match status" value="1"/>
</dbReference>
<comment type="pathway">
    <text evidence="1">Amino-sugar metabolism; N-acetylneuraminate degradation.</text>
</comment>
<dbReference type="OMA" id="DDLKYCW"/>
<keyword evidence="8" id="KW-0413">Isomerase</keyword>
<protein>
    <recommendedName>
        <fullName evidence="4">N-acylglucosamine 2-epimerase</fullName>
        <ecNumber evidence="3">5.1.3.8</ecNumber>
    </recommendedName>
    <alternativeName>
        <fullName evidence="11">GlcNAc 2-epimerase</fullName>
    </alternativeName>
    <alternativeName>
        <fullName evidence="9">N-acetyl-D-glucosamine 2-epimerase</fullName>
    </alternativeName>
    <alternativeName>
        <fullName evidence="10">Renin-binding protein</fullName>
    </alternativeName>
</protein>
<dbReference type="Gene3D" id="2.20.25.240">
    <property type="match status" value="1"/>
</dbReference>
<dbReference type="GeneID" id="119737517"/>
<dbReference type="EnsemblMetazoa" id="XM_038211940.1">
    <property type="protein sequence ID" value="XP_038067868.1"/>
    <property type="gene ID" value="LOC119737517"/>
</dbReference>
<evidence type="ECO:0000313" key="17">
    <source>
        <dbReference type="Proteomes" id="UP000887568"/>
    </source>
</evidence>
<evidence type="ECO:0000256" key="5">
    <source>
        <dbReference type="ARBA" id="ARBA00022723"/>
    </source>
</evidence>
<evidence type="ECO:0000256" key="1">
    <source>
        <dbReference type="ARBA" id="ARBA00004878"/>
    </source>
</evidence>
<dbReference type="RefSeq" id="XP_038067868.1">
    <property type="nucleotide sequence ID" value="XM_038211940.1"/>
</dbReference>
<comment type="similarity">
    <text evidence="2">Belongs to the N-acylglucosamine 2-epimerase family.</text>
</comment>
<evidence type="ECO:0000256" key="2">
    <source>
        <dbReference type="ARBA" id="ARBA00008558"/>
    </source>
</evidence>
<evidence type="ECO:0000256" key="12">
    <source>
        <dbReference type="ARBA" id="ARBA00034243"/>
    </source>
</evidence>
<evidence type="ECO:0000256" key="9">
    <source>
        <dbReference type="ARBA" id="ARBA00031608"/>
    </source>
</evidence>
<evidence type="ECO:0000256" key="4">
    <source>
        <dbReference type="ARBA" id="ARBA00014959"/>
    </source>
</evidence>
<dbReference type="Pfam" id="PF04500">
    <property type="entry name" value="FLYWCH"/>
    <property type="match status" value="1"/>
</dbReference>
<dbReference type="FunFam" id="1.50.10.10:FF:000021">
    <property type="entry name" value="N-acylglucosamine 2-epimerase"/>
    <property type="match status" value="1"/>
</dbReference>
<dbReference type="OrthoDB" id="414129at2759"/>
<dbReference type="InterPro" id="IPR008928">
    <property type="entry name" value="6-hairpin_glycosidase_sf"/>
</dbReference>
<keyword evidence="5" id="KW-0479">Metal-binding</keyword>
<dbReference type="Proteomes" id="UP000887568">
    <property type="component" value="Unplaced"/>
</dbReference>
<dbReference type="Pfam" id="PF07221">
    <property type="entry name" value="GlcNAc_2-epim"/>
    <property type="match status" value="1"/>
</dbReference>
<evidence type="ECO:0000256" key="7">
    <source>
        <dbReference type="ARBA" id="ARBA00022833"/>
    </source>
</evidence>
<evidence type="ECO:0000256" key="8">
    <source>
        <dbReference type="ARBA" id="ARBA00023235"/>
    </source>
</evidence>
<proteinExistence type="inferred from homology"/>
<dbReference type="GO" id="GO:0050121">
    <property type="term" value="F:N-acylglucosamine 2-epimerase activity"/>
    <property type="evidence" value="ECO:0007669"/>
    <property type="project" value="UniProtKB-EC"/>
</dbReference>
<accession>A0A914AVZ7</accession>
<keyword evidence="6" id="KW-0863">Zinc-finger</keyword>
<evidence type="ECO:0000256" key="3">
    <source>
        <dbReference type="ARBA" id="ARBA00013176"/>
    </source>
</evidence>
<reference evidence="16" key="1">
    <citation type="submission" date="2022-11" db="UniProtKB">
        <authorList>
            <consortium name="EnsemblMetazoa"/>
        </authorList>
    </citation>
    <scope>IDENTIFICATION</scope>
</reference>
<sequence length="725" mass="81603">MRKAEMETIKDQYKDGQAKMLGIIPPQMPLGYIVETYPAHRPSGFPAVSSPVLENNTFIPGQTLPSSGGVKRPALAGISPIDLTTSATNLSAHSLDGDDGRYPRGSYHLQSPDGRLQDNVIMQCEEIPDDDDTSQFEEGVEVLSDASSFGSEGGSALEGYREDDEETAEQDSTDMASLDETLFPHTYSEVYTQRSVAYVISGYAYTKNRQQLDKTYLRCRQRGCGARAMIMGDIRRATVFNNSHNHPPPSDITQKARKRRYSMSPPSDSPSEGIGGGPDSVSSVQMMPPSRPHPGGGAWKSMPPGSQSDAIPRIVYVRSLQSSKMATTAKARLPEFLEMMERELDRVMDFWLKNSHDTINGGFYVCLGRDGKRYDDLKYCWLQGRQVWMYCKLYNNLPKYHTPEILQAAKKGGQFLMNYVKNPTTGKCYFTVTKEGKAVKVQRTIFSECFYMLAMSELARATNDDVYKQEAIKMLDQLQHWVCVDDTALGRPQLLGAPRVNSLARGMIFLNLLDELTAGDPALQEKYASLEKWSIEQSLQHMQREGTVILETVSTEGKELPGSAGRLMNPGHAIETGWFLLQCGTKHELAELKKLAVDNFIARPFQTGWDQEHGGLYSFLDVDGLSPTQLEWNMKLWWPHCEALIATLMAYRETKEERFLDMFEKVFDYTFSRFVDLEHGEWFGYLNQEGKVTQDFKGGPFKGCFHVPRCLLLCTQMLQKILKGE</sequence>